<protein>
    <submittedName>
        <fullName evidence="1">Uncharacterized protein</fullName>
    </submittedName>
</protein>
<reference evidence="1" key="1">
    <citation type="submission" date="2020-02" db="EMBL/GenBank/DDBJ databases">
        <authorList>
            <person name="Meier V. D."/>
        </authorList>
    </citation>
    <scope>NUCLEOTIDE SEQUENCE</scope>
    <source>
        <strain evidence="1">AVDCRST_MAG84</strain>
    </source>
</reference>
<evidence type="ECO:0000313" key="1">
    <source>
        <dbReference type="EMBL" id="CAA9372919.1"/>
    </source>
</evidence>
<dbReference type="AlphaFoldDB" id="A0A6J4MZ14"/>
<gene>
    <name evidence="1" type="ORF">AVDCRST_MAG84-4474</name>
</gene>
<dbReference type="EMBL" id="CADCTZ010000951">
    <property type="protein sequence ID" value="CAA9372919.1"/>
    <property type="molecule type" value="Genomic_DNA"/>
</dbReference>
<organism evidence="1">
    <name type="scientific">uncultured Microcoleus sp</name>
    <dbReference type="NCBI Taxonomy" id="259945"/>
    <lineage>
        <taxon>Bacteria</taxon>
        <taxon>Bacillati</taxon>
        <taxon>Cyanobacteriota</taxon>
        <taxon>Cyanophyceae</taxon>
        <taxon>Oscillatoriophycideae</taxon>
        <taxon>Oscillatoriales</taxon>
        <taxon>Microcoleaceae</taxon>
        <taxon>Microcoleus</taxon>
        <taxon>environmental samples</taxon>
    </lineage>
</organism>
<proteinExistence type="predicted"/>
<name>A0A6J4MZ14_9CYAN</name>
<sequence length="181" mass="21028">MLIEKKQLKDIANWMKVEHPAKLPEVLQGIFFMDGNVLPDDCLTMYSSDWNADQLTLLLRVFDPVIWTFHSSMAGRMLLYLVKFSRITYLFRFSDATLQHGHITPIVFGWSVPQWLVDFLIDRDPSNPNGDIWYRRNSFFGRPPDSGYTLRRIVDKDGNYTSAFPDMLSKVDSDCLIIAQE</sequence>
<accession>A0A6J4MZ14</accession>